<feature type="region of interest" description="Disordered" evidence="1">
    <location>
        <begin position="83"/>
        <end position="135"/>
    </location>
</feature>
<feature type="compositionally biased region" description="Basic and acidic residues" evidence="1">
    <location>
        <begin position="210"/>
        <end position="220"/>
    </location>
</feature>
<feature type="region of interest" description="Disordered" evidence="1">
    <location>
        <begin position="179"/>
        <end position="220"/>
    </location>
</feature>
<name>A0A679BA20_ORYGL</name>
<dbReference type="EMBL" id="AP018861">
    <property type="protein sequence ID" value="BBF89500.1"/>
    <property type="molecule type" value="Genomic_DNA"/>
</dbReference>
<evidence type="ECO:0000313" key="2">
    <source>
        <dbReference type="EMBL" id="BBF89500.1"/>
    </source>
</evidence>
<sequence length="220" mass="21952">MQAAARRSTSSLTLAAAACVALAGHALVTLAAAALTAAAACVTLAGPALCVLATAAVALSIVPAPCNHSPPPPPLLRPPLAAARVAAAPPSPSGSRGRTPPRPPLPRRGSSPEFASPRAPGTPNPVHRLPSSSRGSPSPFAVVFLHASHSRAAAFAPPPPPPVAVAGNACARARRRRGRGRLAGLELSRVAAARPIGPEGDLGRRSRGPAVDHPRGPGPR</sequence>
<reference evidence="2" key="1">
    <citation type="submission" date="2018-08" db="EMBL/GenBank/DDBJ databases">
        <title>Oryza glaberrima genomic DNA, chromosome 11, BAC clone:Ogla0116K10.</title>
        <authorList>
            <person name="Wu J."/>
            <person name="Kanamori H."/>
        </authorList>
    </citation>
    <scope>NUCLEOTIDE SEQUENCE</scope>
    <source>
        <strain evidence="2">IRGC104038</strain>
    </source>
</reference>
<accession>A0A679BA20</accession>
<protein>
    <submittedName>
        <fullName evidence="2">Uncharacterized protein</fullName>
    </submittedName>
</protein>
<evidence type="ECO:0000256" key="1">
    <source>
        <dbReference type="SAM" id="MobiDB-lite"/>
    </source>
</evidence>
<gene>
    <name evidence="2" type="primary">Ogla0116K10.35</name>
</gene>
<feature type="compositionally biased region" description="Low complexity" evidence="1">
    <location>
        <begin position="83"/>
        <end position="98"/>
    </location>
</feature>
<dbReference type="AlphaFoldDB" id="A0A679BA20"/>
<organism evidence="2">
    <name type="scientific">Oryza glaberrima</name>
    <name type="common">African rice</name>
    <dbReference type="NCBI Taxonomy" id="4538"/>
    <lineage>
        <taxon>Eukaryota</taxon>
        <taxon>Viridiplantae</taxon>
        <taxon>Streptophyta</taxon>
        <taxon>Embryophyta</taxon>
        <taxon>Tracheophyta</taxon>
        <taxon>Spermatophyta</taxon>
        <taxon>Magnoliopsida</taxon>
        <taxon>Liliopsida</taxon>
        <taxon>Poales</taxon>
        <taxon>Poaceae</taxon>
        <taxon>BOP clade</taxon>
        <taxon>Oryzoideae</taxon>
        <taxon>Oryzeae</taxon>
        <taxon>Oryzinae</taxon>
        <taxon>Oryza</taxon>
    </lineage>
</organism>
<dbReference type="PROSITE" id="PS51257">
    <property type="entry name" value="PROKAR_LIPOPROTEIN"/>
    <property type="match status" value="1"/>
</dbReference>
<proteinExistence type="predicted"/>